<dbReference type="AlphaFoldDB" id="A0A8S3GXT6"/>
<evidence type="ECO:0000259" key="5">
    <source>
        <dbReference type="Pfam" id="PF03143"/>
    </source>
</evidence>
<sequence length="80" mass="9064">MYCRTYDIGVKGIIPEGREMIMPGEDVTLTLYSSKRMVMDKGARFTLRDADNRTVGTGVVTNTHPDPTPEELKKFWKRAA</sequence>
<protein>
    <recommendedName>
        <fullName evidence="5">Translation elongation factor EFTu/EF1A C-terminal domain-containing protein</fullName>
    </recommendedName>
</protein>
<dbReference type="Pfam" id="PF03143">
    <property type="entry name" value="GTP_EFTU_D3"/>
    <property type="match status" value="1"/>
</dbReference>
<proteinExistence type="predicted"/>
<dbReference type="GO" id="GO:0003746">
    <property type="term" value="F:translation elongation factor activity"/>
    <property type="evidence" value="ECO:0007669"/>
    <property type="project" value="UniProtKB-KW"/>
</dbReference>
<accession>A0A8S3GXT6</accession>
<keyword evidence="1" id="KW-0547">Nucleotide-binding</keyword>
<evidence type="ECO:0000256" key="3">
    <source>
        <dbReference type="ARBA" id="ARBA00022917"/>
    </source>
</evidence>
<evidence type="ECO:0000313" key="7">
    <source>
        <dbReference type="Proteomes" id="UP000676336"/>
    </source>
</evidence>
<dbReference type="GO" id="GO:0005525">
    <property type="term" value="F:GTP binding"/>
    <property type="evidence" value="ECO:0007669"/>
    <property type="project" value="UniProtKB-KW"/>
</dbReference>
<dbReference type="InterPro" id="IPR009001">
    <property type="entry name" value="Transl_elong_EF1A/Init_IF2_C"/>
</dbReference>
<dbReference type="SUPFAM" id="SSF50465">
    <property type="entry name" value="EF-Tu/eEF-1alpha/eIF2-gamma C-terminal domain"/>
    <property type="match status" value="1"/>
</dbReference>
<comment type="caution">
    <text evidence="6">The sequence shown here is derived from an EMBL/GenBank/DDBJ whole genome shotgun (WGS) entry which is preliminary data.</text>
</comment>
<evidence type="ECO:0000256" key="4">
    <source>
        <dbReference type="ARBA" id="ARBA00023134"/>
    </source>
</evidence>
<dbReference type="InterPro" id="IPR004160">
    <property type="entry name" value="Transl_elong_EFTu/EF1A_C"/>
</dbReference>
<dbReference type="Gene3D" id="2.40.30.10">
    <property type="entry name" value="Translation factors"/>
    <property type="match status" value="1"/>
</dbReference>
<feature type="domain" description="Translation elongation factor EFTu/EF1A C-terminal" evidence="5">
    <location>
        <begin position="1"/>
        <end position="62"/>
    </location>
</feature>
<evidence type="ECO:0000313" key="6">
    <source>
        <dbReference type="EMBL" id="CAF5173468.1"/>
    </source>
</evidence>
<organism evidence="6 7">
    <name type="scientific">Rotaria magnacalcarata</name>
    <dbReference type="NCBI Taxonomy" id="392030"/>
    <lineage>
        <taxon>Eukaryota</taxon>
        <taxon>Metazoa</taxon>
        <taxon>Spiralia</taxon>
        <taxon>Gnathifera</taxon>
        <taxon>Rotifera</taxon>
        <taxon>Eurotatoria</taxon>
        <taxon>Bdelloidea</taxon>
        <taxon>Philodinida</taxon>
        <taxon>Philodinidae</taxon>
        <taxon>Rotaria</taxon>
    </lineage>
</organism>
<keyword evidence="2" id="KW-0251">Elongation factor</keyword>
<evidence type="ECO:0000256" key="1">
    <source>
        <dbReference type="ARBA" id="ARBA00022741"/>
    </source>
</evidence>
<reference evidence="6" key="1">
    <citation type="submission" date="2021-02" db="EMBL/GenBank/DDBJ databases">
        <authorList>
            <person name="Nowell W R."/>
        </authorList>
    </citation>
    <scope>NUCLEOTIDE SEQUENCE</scope>
</reference>
<evidence type="ECO:0000256" key="2">
    <source>
        <dbReference type="ARBA" id="ARBA00022768"/>
    </source>
</evidence>
<dbReference type="Proteomes" id="UP000676336">
    <property type="component" value="Unassembled WGS sequence"/>
</dbReference>
<keyword evidence="3" id="KW-0648">Protein biosynthesis</keyword>
<gene>
    <name evidence="6" type="ORF">SMN809_LOCUS66622</name>
</gene>
<keyword evidence="4" id="KW-0342">GTP-binding</keyword>
<name>A0A8S3GXT6_9BILA</name>
<dbReference type="EMBL" id="CAJOBI010313711">
    <property type="protein sequence ID" value="CAF5173468.1"/>
    <property type="molecule type" value="Genomic_DNA"/>
</dbReference>